<comment type="caution">
    <text evidence="3">The sequence shown here is derived from an EMBL/GenBank/DDBJ whole genome shotgun (WGS) entry which is preliminary data.</text>
</comment>
<reference evidence="3 4" key="1">
    <citation type="journal article" date="2011" name="J. Bacteriol.">
        <title>Genome Sequence of Lactobacillus salivarius NIAS840, Isolated from Chicken Intestine.</title>
        <authorList>
            <person name="Ham J.S."/>
            <person name="Kim H.W."/>
            <person name="Seol K.H."/>
            <person name="Jang A."/>
            <person name="Jeong S.G."/>
            <person name="Oh M.H."/>
            <person name="Kim D.H."/>
            <person name="Kang D.K."/>
            <person name="Kim G.B."/>
            <person name="Cha C.J."/>
        </authorList>
    </citation>
    <scope>NUCLEOTIDE SEQUENCE [LARGE SCALE GENOMIC DNA]</scope>
    <source>
        <strain evidence="3 4">NIAS840</strain>
    </source>
</reference>
<accession>F5VFU0</accession>
<feature type="transmembrane region" description="Helical" evidence="2">
    <location>
        <begin position="208"/>
        <end position="232"/>
    </location>
</feature>
<protein>
    <submittedName>
        <fullName evidence="3">Uncharacterized protein</fullName>
    </submittedName>
</protein>
<evidence type="ECO:0000256" key="1">
    <source>
        <dbReference type="SAM" id="Coils"/>
    </source>
</evidence>
<proteinExistence type="predicted"/>
<feature type="transmembrane region" description="Helical" evidence="2">
    <location>
        <begin position="138"/>
        <end position="161"/>
    </location>
</feature>
<sequence length="1284" mass="141081">MDYVKSVRPSLKKQSLLKFLKSKFVVLGVLLLTIFGSFGMLSQTTKADDSDNIATVYQYFLLKNRSSTSKQSFTDKMMKGILGQTDKSGILGSGGASGTFGYQELIDNSKDKTQAKRFSELMATLSYYNYISTQGNGFALLLSYVGRFFVGLILTILGAVMDIMINSWYLIINFLAKWNVFNLIGGTLAKSKTSTEIVQALGLNADSVQWFITTFLVLGVTTLVATFAFAVMKRGMKDADYSKVKGRIIGLLLVPISMMAGFELLSDITSYTSKDDAGNTPFASYLMDVKTWAEKYNFDLTVANVKTDGKTKGFVMTKYNPYSGFNPVTGQSASDSLTQTIFHSSDMSKGLFPNTNLAIDYLSSKVFDGYSYISYLQGEQSKKDGAYGSISSLIDSKGGKWIYDFDKPYSSTGIKLDDDYLKQNPMSKAKDDYVGKIDDEEKNVKSLASIWTDRYIYGYKNEGSKIEDYYKEGPSGEQISAAYGRNDKADGTALSVPSMFYVLNTHWNEQGGTFSIASPPTGAFKDIAKFADDRAIYYDVSMVGVPFFSVCGLIAIPLFTVLVFVAAIEAFLAMGVLDMNIRPLRAWMLAIIKGDYEYSVAVLVYGLGLVGSIIMATVVPNMLIKFFTGSLSGIFSRLSNSADNGSMSGGIGLFFTAFLAIIFWVAYVKNASGIRDKLTGFIMLPWTWASSTGQSLEDQANGGAKGLIGKGAALRNQKRERAAQRNRNMMDTAETWAAGGGMKKTRFGRKLDDLTGNRISGAQGKLSRAALLAQHAMGNYAEGVTGDDTHTAGENNLERIKRLGLAQRQAQKLAQLSRNAKNGKLGVDDKASEQIDDKIKNKIHPNDLSNLENGDALANAYNQIGKADEKINKDDDRIKDLKKKIAFQDDIATNPNSDPKTVEKAFAKKRKLMQELDKVQQDKKEHQNQKANLQQIADETAGKIKFNDNVEGLSKADTKYRQDLNKEVDRINAKQADIDKSRAVLNEGLEDPNISDANKAKLREQLQDLDKQQEVLDNAKAIHTKKAKTYASSSIKRAAKMNDPAKVRASMQKLAQQATNQLNEFVDNPDEKKVKVIAEDFRNLKAQMQRYNITPEEIGFNPDEALVDLEQNSSNLPDSVFDENALAIDENGLTDYAADYGRRNMIRRKGSIDSNPTPDGSTLGDVMKSKVSFETKAPKEFNNADKLAQQVQQMRKATPKSGNGIGGSDGKTIIQNNPANNGETKVVQDTVSGGNNPSQTVVQGQNNPEQTILRRNANNGETKVVQDVVSGGNNPTQTSTRTIM</sequence>
<feature type="transmembrane region" description="Helical" evidence="2">
    <location>
        <begin position="547"/>
        <end position="577"/>
    </location>
</feature>
<evidence type="ECO:0000256" key="2">
    <source>
        <dbReference type="SAM" id="Phobius"/>
    </source>
</evidence>
<name>F5VFU0_9LACO</name>
<keyword evidence="2" id="KW-0472">Membrane</keyword>
<feature type="coiled-coil region" evidence="1">
    <location>
        <begin position="864"/>
        <end position="943"/>
    </location>
</feature>
<feature type="transmembrane region" description="Helical" evidence="2">
    <location>
        <begin position="168"/>
        <end position="188"/>
    </location>
</feature>
<keyword evidence="1" id="KW-0175">Coiled coil</keyword>
<feature type="transmembrane region" description="Helical" evidence="2">
    <location>
        <begin position="598"/>
        <end position="627"/>
    </location>
</feature>
<organism evidence="3 4">
    <name type="scientific">Ligilactobacillus salivarius NIAS840</name>
    <dbReference type="NCBI Taxonomy" id="1029822"/>
    <lineage>
        <taxon>Bacteria</taxon>
        <taxon>Bacillati</taxon>
        <taxon>Bacillota</taxon>
        <taxon>Bacilli</taxon>
        <taxon>Lactobacillales</taxon>
        <taxon>Lactobacillaceae</taxon>
        <taxon>Ligilactobacillus</taxon>
    </lineage>
</organism>
<dbReference type="Proteomes" id="UP000006227">
    <property type="component" value="Unassembled WGS sequence"/>
</dbReference>
<keyword evidence="2" id="KW-0812">Transmembrane</keyword>
<dbReference type="RefSeq" id="WP_004563926.1">
    <property type="nucleotide sequence ID" value="NZ_AFMN01000002.1"/>
</dbReference>
<feature type="transmembrane region" description="Helical" evidence="2">
    <location>
        <begin position="647"/>
        <end position="668"/>
    </location>
</feature>
<gene>
    <name evidence="3" type="ORF">NIAS840_01660</name>
</gene>
<evidence type="ECO:0000313" key="3">
    <source>
        <dbReference type="EMBL" id="EGL98229.1"/>
    </source>
</evidence>
<dbReference type="EMBL" id="AFMN01000002">
    <property type="protein sequence ID" value="EGL98229.1"/>
    <property type="molecule type" value="Genomic_DNA"/>
</dbReference>
<evidence type="ECO:0000313" key="4">
    <source>
        <dbReference type="Proteomes" id="UP000006227"/>
    </source>
</evidence>
<keyword evidence="2" id="KW-1133">Transmembrane helix</keyword>
<dbReference type="PATRIC" id="fig|1029822.3.peg.1656"/>